<proteinExistence type="predicted"/>
<protein>
    <submittedName>
        <fullName evidence="2">Uncharacterized protein</fullName>
    </submittedName>
</protein>
<gene>
    <name evidence="2" type="ORF">I7730_25720</name>
</gene>
<organism evidence="2">
    <name type="scientific">Vibrio vulnificus</name>
    <dbReference type="NCBI Taxonomy" id="672"/>
    <lineage>
        <taxon>Bacteria</taxon>
        <taxon>Pseudomonadati</taxon>
        <taxon>Pseudomonadota</taxon>
        <taxon>Gammaproteobacteria</taxon>
        <taxon>Vibrionales</taxon>
        <taxon>Vibrionaceae</taxon>
        <taxon>Vibrio</taxon>
    </lineage>
</organism>
<reference evidence="2" key="1">
    <citation type="journal article" date="2018" name="Genome Biol.">
        <title>SKESA: strategic k-mer extension for scrupulous assemblies.</title>
        <authorList>
            <person name="Souvorov A."/>
            <person name="Agarwala R."/>
            <person name="Lipman D.J."/>
        </authorList>
    </citation>
    <scope>NUCLEOTIDE SEQUENCE</scope>
    <source>
        <strain evidence="2">BCW_3452</strain>
    </source>
</reference>
<keyword evidence="1" id="KW-1133">Transmembrane helix</keyword>
<reference evidence="2" key="2">
    <citation type="submission" date="2019-01" db="EMBL/GenBank/DDBJ databases">
        <authorList>
            <consortium name="NCBI Pathogen Detection Project"/>
        </authorList>
    </citation>
    <scope>NUCLEOTIDE SEQUENCE</scope>
    <source>
        <strain evidence="2">BCW_3452</strain>
    </source>
</reference>
<dbReference type="EMBL" id="DACRBY010000143">
    <property type="protein sequence ID" value="HAS8543130.1"/>
    <property type="molecule type" value="Genomic_DNA"/>
</dbReference>
<comment type="caution">
    <text evidence="2">The sequence shown here is derived from an EMBL/GenBank/DDBJ whole genome shotgun (WGS) entry which is preliminary data.</text>
</comment>
<keyword evidence="1" id="KW-0812">Transmembrane</keyword>
<sequence length="174" mass="20014">MSDIANAINSLAEPRLIDWATLIVAAASLIVACFAAKFSLEQKQISSRAERAKVLEDLFDVLHILKHYDGENIDSDLLDKTFKRLQKIKLTSTELFSVEATEFVTEVMEKTHAMGTKRALYKNGIPDLFFKIIESSDIEVELPNLEEKNRTVYNEYRYFFFKGAFDKFQKLFAE</sequence>
<keyword evidence="1" id="KW-0472">Membrane</keyword>
<dbReference type="AlphaFoldDB" id="A0A8H9TIE4"/>
<name>A0A8H9TIE4_VIBVL</name>
<accession>A0A8H9TIE4</accession>
<evidence type="ECO:0000313" key="2">
    <source>
        <dbReference type="EMBL" id="HAS8543130.1"/>
    </source>
</evidence>
<dbReference type="Proteomes" id="UP000863257">
    <property type="component" value="Unassembled WGS sequence"/>
</dbReference>
<feature type="non-terminal residue" evidence="2">
    <location>
        <position position="174"/>
    </location>
</feature>
<evidence type="ECO:0000256" key="1">
    <source>
        <dbReference type="SAM" id="Phobius"/>
    </source>
</evidence>
<feature type="transmembrane region" description="Helical" evidence="1">
    <location>
        <begin position="19"/>
        <end position="40"/>
    </location>
</feature>